<dbReference type="InterPro" id="IPR010994">
    <property type="entry name" value="RuvA_2-like"/>
</dbReference>
<dbReference type="PANTHER" id="PTHR30471">
    <property type="entry name" value="DNA REPAIR PROTEIN RADC"/>
    <property type="match status" value="1"/>
</dbReference>
<organism evidence="2">
    <name type="scientific">marine metagenome</name>
    <dbReference type="NCBI Taxonomy" id="408172"/>
    <lineage>
        <taxon>unclassified sequences</taxon>
        <taxon>metagenomes</taxon>
        <taxon>ecological metagenomes</taxon>
    </lineage>
</organism>
<reference evidence="2" key="1">
    <citation type="submission" date="2018-05" db="EMBL/GenBank/DDBJ databases">
        <authorList>
            <person name="Lanie J.A."/>
            <person name="Ng W.-L."/>
            <person name="Kazmierczak K.M."/>
            <person name="Andrzejewski T.M."/>
            <person name="Davidsen T.M."/>
            <person name="Wayne K.J."/>
            <person name="Tettelin H."/>
            <person name="Glass J.I."/>
            <person name="Rusch D."/>
            <person name="Podicherti R."/>
            <person name="Tsui H.-C.T."/>
            <person name="Winkler M.E."/>
        </authorList>
    </citation>
    <scope>NUCLEOTIDE SEQUENCE</scope>
</reference>
<dbReference type="InterPro" id="IPR046778">
    <property type="entry name" value="UPF0758_N"/>
</dbReference>
<dbReference type="AlphaFoldDB" id="A0A382FMN7"/>
<dbReference type="EMBL" id="UINC01050364">
    <property type="protein sequence ID" value="SVB63231.1"/>
    <property type="molecule type" value="Genomic_DNA"/>
</dbReference>
<gene>
    <name evidence="2" type="ORF">METZ01_LOCUS216085</name>
</gene>
<accession>A0A382FMN7</accession>
<evidence type="ECO:0000259" key="1">
    <source>
        <dbReference type="Pfam" id="PF20582"/>
    </source>
</evidence>
<sequence>MTNSNKGHRQRLREKFLKNGLECFHDYEIIEFLLTLETLRKDCKQPAKDVIEKFGSLKAVLEADLKALKGIKDIGDNNVFGLKITQDVARRYLADRIVDLDYIAKVYLIRINCILFFRESRQ</sequence>
<dbReference type="Pfam" id="PF20582">
    <property type="entry name" value="UPF0758_N"/>
    <property type="match status" value="1"/>
</dbReference>
<feature type="domain" description="UPF0758" evidence="1">
    <location>
        <begin position="9"/>
        <end position="76"/>
    </location>
</feature>
<protein>
    <recommendedName>
        <fullName evidence="1">UPF0758 domain-containing protein</fullName>
    </recommendedName>
</protein>
<dbReference type="SUPFAM" id="SSF47781">
    <property type="entry name" value="RuvA domain 2-like"/>
    <property type="match status" value="1"/>
</dbReference>
<dbReference type="PANTHER" id="PTHR30471:SF3">
    <property type="entry name" value="UPF0758 PROTEIN YEES-RELATED"/>
    <property type="match status" value="1"/>
</dbReference>
<name>A0A382FMN7_9ZZZZ</name>
<dbReference type="InterPro" id="IPR001405">
    <property type="entry name" value="UPF0758"/>
</dbReference>
<proteinExistence type="predicted"/>
<evidence type="ECO:0000313" key="2">
    <source>
        <dbReference type="EMBL" id="SVB63231.1"/>
    </source>
</evidence>